<evidence type="ECO:0000313" key="2">
    <source>
        <dbReference type="EMBL" id="BDU76767.1"/>
    </source>
</evidence>
<dbReference type="NCBIfam" id="TIGR01439">
    <property type="entry name" value="lp_hng_hel_AbrB"/>
    <property type="match status" value="1"/>
</dbReference>
<reference evidence="2" key="1">
    <citation type="journal article" date="2023" name="Int. J. Syst. Evol. Microbiol.">
        <title>Mesoterricola silvestris gen. nov., sp. nov., Mesoterricola sediminis sp. nov., Geothrix oryzae sp. nov., Geothrix edaphica sp. nov., Geothrix rubra sp. nov., and Geothrix limicola sp. nov., six novel members of Acidobacteriota isolated from soils.</title>
        <authorList>
            <person name="Itoh H."/>
            <person name="Sugisawa Y."/>
            <person name="Mise K."/>
            <person name="Xu Z."/>
            <person name="Kuniyasu M."/>
            <person name="Ushijima N."/>
            <person name="Kawano K."/>
            <person name="Kobayashi E."/>
            <person name="Shiratori Y."/>
            <person name="Masuda Y."/>
            <person name="Senoo K."/>
        </authorList>
    </citation>
    <scope>NUCLEOTIDE SEQUENCE</scope>
    <source>
        <strain evidence="2">W786</strain>
    </source>
</reference>
<accession>A0AA48GSH0</accession>
<name>A0AA48GSH0_9BACT</name>
<sequence length="87" mass="9496">MALARSRITAQGQVSVPAAVMRKFGLAPGDYIDWEGRDGQLQVRKVGAFSLGDVATALGIQEGVLHKTGPELLEGVKERMRRRHALR</sequence>
<evidence type="ECO:0000313" key="3">
    <source>
        <dbReference type="Proteomes" id="UP001228113"/>
    </source>
</evidence>
<dbReference type="Gene3D" id="2.10.260.10">
    <property type="match status" value="1"/>
</dbReference>
<dbReference type="SMART" id="SM00966">
    <property type="entry name" value="SpoVT_AbrB"/>
    <property type="match status" value="1"/>
</dbReference>
<dbReference type="RefSeq" id="WP_279342154.1">
    <property type="nucleotide sequence ID" value="NZ_AP027081.1"/>
</dbReference>
<keyword evidence="3" id="KW-1185">Reference proteome</keyword>
<protein>
    <recommendedName>
        <fullName evidence="1">SpoVT-AbrB domain-containing protein</fullName>
    </recommendedName>
</protein>
<dbReference type="AlphaFoldDB" id="A0AA48GSH0"/>
<dbReference type="Proteomes" id="UP001228113">
    <property type="component" value="Chromosome"/>
</dbReference>
<dbReference type="EMBL" id="AP027081">
    <property type="protein sequence ID" value="BDU76767.1"/>
    <property type="molecule type" value="Genomic_DNA"/>
</dbReference>
<gene>
    <name evidence="2" type="ORF">METESE_17250</name>
</gene>
<dbReference type="InterPro" id="IPR037914">
    <property type="entry name" value="SpoVT-AbrB_sf"/>
</dbReference>
<dbReference type="KEGG" id="msea:METESE_17250"/>
<dbReference type="Pfam" id="PF04014">
    <property type="entry name" value="MazE_antitoxin"/>
    <property type="match status" value="1"/>
</dbReference>
<evidence type="ECO:0000259" key="1">
    <source>
        <dbReference type="SMART" id="SM00966"/>
    </source>
</evidence>
<dbReference type="SUPFAM" id="SSF89447">
    <property type="entry name" value="AbrB/MazE/MraZ-like"/>
    <property type="match status" value="1"/>
</dbReference>
<proteinExistence type="predicted"/>
<dbReference type="InterPro" id="IPR007159">
    <property type="entry name" value="SpoVT-AbrB_dom"/>
</dbReference>
<organism evidence="2 3">
    <name type="scientific">Mesoterricola sediminis</name>
    <dbReference type="NCBI Taxonomy" id="2927980"/>
    <lineage>
        <taxon>Bacteria</taxon>
        <taxon>Pseudomonadati</taxon>
        <taxon>Acidobacteriota</taxon>
        <taxon>Holophagae</taxon>
        <taxon>Holophagales</taxon>
        <taxon>Holophagaceae</taxon>
        <taxon>Mesoterricola</taxon>
    </lineage>
</organism>
<dbReference type="GO" id="GO:0003677">
    <property type="term" value="F:DNA binding"/>
    <property type="evidence" value="ECO:0007669"/>
    <property type="project" value="InterPro"/>
</dbReference>
<feature type="domain" description="SpoVT-AbrB" evidence="1">
    <location>
        <begin position="6"/>
        <end position="51"/>
    </location>
</feature>